<dbReference type="Proteomes" id="UP001597413">
    <property type="component" value="Unassembled WGS sequence"/>
</dbReference>
<comment type="similarity">
    <text evidence="1 7">Belongs to the cytochrome P450 family.</text>
</comment>
<keyword evidence="10" id="KW-1185">Reference proteome</keyword>
<evidence type="ECO:0000256" key="1">
    <source>
        <dbReference type="ARBA" id="ARBA00010617"/>
    </source>
</evidence>
<feature type="region of interest" description="Disordered" evidence="8">
    <location>
        <begin position="1"/>
        <end position="22"/>
    </location>
</feature>
<dbReference type="PANTHER" id="PTHR24291:SF50">
    <property type="entry name" value="BIFUNCTIONAL ALBAFLAVENONE MONOOXYGENASE_TERPENE SYNTHASE"/>
    <property type="match status" value="1"/>
</dbReference>
<dbReference type="InterPro" id="IPR002401">
    <property type="entry name" value="Cyt_P450_E_grp-I"/>
</dbReference>
<reference evidence="10" key="1">
    <citation type="journal article" date="2019" name="Int. J. Syst. Evol. Microbiol.">
        <title>The Global Catalogue of Microorganisms (GCM) 10K type strain sequencing project: providing services to taxonomists for standard genome sequencing and annotation.</title>
        <authorList>
            <consortium name="The Broad Institute Genomics Platform"/>
            <consortium name="The Broad Institute Genome Sequencing Center for Infectious Disease"/>
            <person name="Wu L."/>
            <person name="Ma J."/>
        </authorList>
    </citation>
    <scope>NUCLEOTIDE SEQUENCE [LARGE SCALE GENOMIC DNA]</scope>
    <source>
        <strain evidence="10">CCUG 55131</strain>
    </source>
</reference>
<dbReference type="Pfam" id="PF00067">
    <property type="entry name" value="p450"/>
    <property type="match status" value="1"/>
</dbReference>
<keyword evidence="2 7" id="KW-0349">Heme</keyword>
<dbReference type="RefSeq" id="WP_377390580.1">
    <property type="nucleotide sequence ID" value="NZ_JBHUIX010000011.1"/>
</dbReference>
<sequence>MTDETAHSAHSCPVSPPPKPAARQGKVSLWQYLRLFQRDILSAQPAHLYRAWMAEMRTPFFRSFLCNEPELVHRVLRGSAHDFPKSERIRMGLKPLLRESVFITNGATWEHQRRIIDPAFEGGRLREVFPAMWQSGVAAVKRLESAADGTPHEIEAETSHVAMDVIFRTMFSMPIEHEIAQAAFDGFRAHQAAHPVANLSAILPFPKWFPSFHSRKTRETAAAIRALIGQLAQMRADEIAAGTAPDDLATKIMTTPDPETGAVFDTAEMVDQVAIFFLAGHETSAAALAWSLYLLATHPEWQEKLATEAQEILTDAEPSFQVMSRLKLARAVFREAMRLYPPVPMFVREAACPMTFRGRRVPKGAQIIVSPWHLHRHERIWENPDAFEPGRWETENGKAGLREAFVPFSEGPRVCPGAAFAMAEGPLLLSMFLRAFRFAPVEGAVPMPVAHLTVRSDHGIRLKITPRG</sequence>
<protein>
    <submittedName>
        <fullName evidence="9">Cytochrome P450</fullName>
    </submittedName>
</protein>
<keyword evidence="3 7" id="KW-0479">Metal-binding</keyword>
<accession>A0ABW5A9Z6</accession>
<evidence type="ECO:0000256" key="2">
    <source>
        <dbReference type="ARBA" id="ARBA00022617"/>
    </source>
</evidence>
<evidence type="ECO:0000313" key="10">
    <source>
        <dbReference type="Proteomes" id="UP001597413"/>
    </source>
</evidence>
<evidence type="ECO:0000256" key="8">
    <source>
        <dbReference type="SAM" id="MobiDB-lite"/>
    </source>
</evidence>
<proteinExistence type="inferred from homology"/>
<gene>
    <name evidence="9" type="ORF">ACFSM0_11265</name>
</gene>
<keyword evidence="4 7" id="KW-0560">Oxidoreductase</keyword>
<comment type="caution">
    <text evidence="9">The sequence shown here is derived from an EMBL/GenBank/DDBJ whole genome shotgun (WGS) entry which is preliminary data.</text>
</comment>
<dbReference type="PROSITE" id="PS00086">
    <property type="entry name" value="CYTOCHROME_P450"/>
    <property type="match status" value="1"/>
</dbReference>
<dbReference type="Gene3D" id="1.10.630.10">
    <property type="entry name" value="Cytochrome P450"/>
    <property type="match status" value="1"/>
</dbReference>
<dbReference type="SUPFAM" id="SSF48264">
    <property type="entry name" value="Cytochrome P450"/>
    <property type="match status" value="1"/>
</dbReference>
<name>A0ABW5A9Z6_9RHOB</name>
<dbReference type="PRINTS" id="PR00385">
    <property type="entry name" value="P450"/>
</dbReference>
<dbReference type="PANTHER" id="PTHR24291">
    <property type="entry name" value="CYTOCHROME P450 FAMILY 4"/>
    <property type="match status" value="1"/>
</dbReference>
<evidence type="ECO:0000256" key="3">
    <source>
        <dbReference type="ARBA" id="ARBA00022723"/>
    </source>
</evidence>
<evidence type="ECO:0000256" key="4">
    <source>
        <dbReference type="ARBA" id="ARBA00023002"/>
    </source>
</evidence>
<keyword evidence="6 7" id="KW-0503">Monooxygenase</keyword>
<organism evidence="9 10">
    <name type="scientific">Rhodobacter lacus</name>
    <dbReference type="NCBI Taxonomy" id="1641972"/>
    <lineage>
        <taxon>Bacteria</taxon>
        <taxon>Pseudomonadati</taxon>
        <taxon>Pseudomonadota</taxon>
        <taxon>Alphaproteobacteria</taxon>
        <taxon>Rhodobacterales</taxon>
        <taxon>Rhodobacter group</taxon>
        <taxon>Rhodobacter</taxon>
    </lineage>
</organism>
<dbReference type="InterPro" id="IPR017972">
    <property type="entry name" value="Cyt_P450_CS"/>
</dbReference>
<dbReference type="PRINTS" id="PR00463">
    <property type="entry name" value="EP450I"/>
</dbReference>
<evidence type="ECO:0000256" key="5">
    <source>
        <dbReference type="ARBA" id="ARBA00023004"/>
    </source>
</evidence>
<dbReference type="InterPro" id="IPR036396">
    <property type="entry name" value="Cyt_P450_sf"/>
</dbReference>
<dbReference type="InterPro" id="IPR001128">
    <property type="entry name" value="Cyt_P450"/>
</dbReference>
<dbReference type="InterPro" id="IPR050196">
    <property type="entry name" value="Cytochrome_P450_Monoox"/>
</dbReference>
<evidence type="ECO:0000313" key="9">
    <source>
        <dbReference type="EMBL" id="MFD2174675.1"/>
    </source>
</evidence>
<keyword evidence="5 7" id="KW-0408">Iron</keyword>
<evidence type="ECO:0000256" key="6">
    <source>
        <dbReference type="ARBA" id="ARBA00023033"/>
    </source>
</evidence>
<dbReference type="EMBL" id="JBHUIX010000011">
    <property type="protein sequence ID" value="MFD2174675.1"/>
    <property type="molecule type" value="Genomic_DNA"/>
</dbReference>
<evidence type="ECO:0000256" key="7">
    <source>
        <dbReference type="RuleBase" id="RU000461"/>
    </source>
</evidence>